<dbReference type="EMBL" id="OU503051">
    <property type="protein sequence ID" value="CAI9778234.1"/>
    <property type="molecule type" value="Genomic_DNA"/>
</dbReference>
<dbReference type="Pfam" id="PF02538">
    <property type="entry name" value="Hydantoinase_B"/>
    <property type="match status" value="1"/>
</dbReference>
<keyword evidence="3" id="KW-1185">Reference proteome</keyword>
<evidence type="ECO:0000259" key="1">
    <source>
        <dbReference type="Pfam" id="PF02538"/>
    </source>
</evidence>
<reference evidence="2" key="1">
    <citation type="submission" date="2023-05" db="EMBL/GenBank/DDBJ databases">
        <authorList>
            <person name="Huff M."/>
        </authorList>
    </citation>
    <scope>NUCLEOTIDE SEQUENCE</scope>
</reference>
<accession>A0AAD1ZZF5</accession>
<dbReference type="Proteomes" id="UP000834106">
    <property type="component" value="Chromosome 16"/>
</dbReference>
<dbReference type="AlphaFoldDB" id="A0AAD1ZZF5"/>
<protein>
    <recommendedName>
        <fullName evidence="1">Hydantoinase B/oxoprolinase domain-containing protein</fullName>
    </recommendedName>
</protein>
<feature type="domain" description="Hydantoinase B/oxoprolinase" evidence="1">
    <location>
        <begin position="29"/>
        <end position="78"/>
    </location>
</feature>
<organism evidence="2 3">
    <name type="scientific">Fraxinus pennsylvanica</name>
    <dbReference type="NCBI Taxonomy" id="56036"/>
    <lineage>
        <taxon>Eukaryota</taxon>
        <taxon>Viridiplantae</taxon>
        <taxon>Streptophyta</taxon>
        <taxon>Embryophyta</taxon>
        <taxon>Tracheophyta</taxon>
        <taxon>Spermatophyta</taxon>
        <taxon>Magnoliopsida</taxon>
        <taxon>eudicotyledons</taxon>
        <taxon>Gunneridae</taxon>
        <taxon>Pentapetalae</taxon>
        <taxon>asterids</taxon>
        <taxon>lamiids</taxon>
        <taxon>Lamiales</taxon>
        <taxon>Oleaceae</taxon>
        <taxon>Oleeae</taxon>
        <taxon>Fraxinus</taxon>
    </lineage>
</organism>
<sequence>MYKGETGNLRWPFQQPLPMRIRKINILPRDPVLLHKFRLRENSGGVGYHKGGGGLIREIQFKCPVVVILSEACTYPEGIEERKRWRSRSDKFEVACLQFSTYH</sequence>
<evidence type="ECO:0000313" key="3">
    <source>
        <dbReference type="Proteomes" id="UP000834106"/>
    </source>
</evidence>
<dbReference type="InterPro" id="IPR003692">
    <property type="entry name" value="Hydantoinase_B"/>
</dbReference>
<evidence type="ECO:0000313" key="2">
    <source>
        <dbReference type="EMBL" id="CAI9778234.1"/>
    </source>
</evidence>
<proteinExistence type="predicted"/>
<dbReference type="GO" id="GO:0003824">
    <property type="term" value="F:catalytic activity"/>
    <property type="evidence" value="ECO:0007669"/>
    <property type="project" value="InterPro"/>
</dbReference>
<name>A0AAD1ZZF5_9LAMI</name>
<gene>
    <name evidence="2" type="ORF">FPE_LOCUS25664</name>
</gene>